<protein>
    <submittedName>
        <fullName evidence="1">Uncharacterized protein</fullName>
    </submittedName>
</protein>
<gene>
    <name evidence="1" type="ORF">TRAPUB_3328</name>
</gene>
<organism evidence="1 2">
    <name type="scientific">Trametes pubescens</name>
    <name type="common">White-rot fungus</name>
    <dbReference type="NCBI Taxonomy" id="154538"/>
    <lineage>
        <taxon>Eukaryota</taxon>
        <taxon>Fungi</taxon>
        <taxon>Dikarya</taxon>
        <taxon>Basidiomycota</taxon>
        <taxon>Agaricomycotina</taxon>
        <taxon>Agaricomycetes</taxon>
        <taxon>Polyporales</taxon>
        <taxon>Polyporaceae</taxon>
        <taxon>Trametes</taxon>
    </lineage>
</organism>
<evidence type="ECO:0000313" key="1">
    <source>
        <dbReference type="EMBL" id="OJT05833.1"/>
    </source>
</evidence>
<sequence>MDDTEEHIYRTPPNDYMRSVMQTCWFQLTAGILEAASRYTRILGNRGADADELDHTESIGRSLAFAVRARNSGSGLPRDVAELKRMIDVAKDNDAQTADLFAQMVSRKIHLDRRLEKQARRFIDRKPDVQHWSAGKNRDDKNAFPDLTEEQRIVGPWVERMYAYGRRNGRTVESTSNQGAAPVRARKTAAARPLREILLAHIGEKALHRECYAYGICYRAPRPIRLRWENMPVDGCFRRPRRLHTLHDLTSDLSRKLLPQKQRPRRGPPMSIALRESLEDLALM</sequence>
<name>A0A1M2VE80_TRAPU</name>
<dbReference type="EMBL" id="MNAD01001375">
    <property type="protein sequence ID" value="OJT05833.1"/>
    <property type="molecule type" value="Genomic_DNA"/>
</dbReference>
<evidence type="ECO:0000313" key="2">
    <source>
        <dbReference type="Proteomes" id="UP000184267"/>
    </source>
</evidence>
<dbReference type="Proteomes" id="UP000184267">
    <property type="component" value="Unassembled WGS sequence"/>
</dbReference>
<dbReference type="OrthoDB" id="2749373at2759"/>
<reference evidence="1 2" key="1">
    <citation type="submission" date="2016-10" db="EMBL/GenBank/DDBJ databases">
        <title>Genome sequence of the basidiomycete white-rot fungus Trametes pubescens.</title>
        <authorList>
            <person name="Makela M.R."/>
            <person name="Granchi Z."/>
            <person name="Peng M."/>
            <person name="De Vries R.P."/>
            <person name="Grigoriev I."/>
            <person name="Riley R."/>
            <person name="Hilden K."/>
        </authorList>
    </citation>
    <scope>NUCLEOTIDE SEQUENCE [LARGE SCALE GENOMIC DNA]</scope>
    <source>
        <strain evidence="1 2">FBCC735</strain>
    </source>
</reference>
<dbReference type="OMA" id="GPWVERM"/>
<dbReference type="AlphaFoldDB" id="A0A1M2VE80"/>
<accession>A0A1M2VE80</accession>
<proteinExistence type="predicted"/>
<comment type="caution">
    <text evidence="1">The sequence shown here is derived from an EMBL/GenBank/DDBJ whole genome shotgun (WGS) entry which is preliminary data.</text>
</comment>
<keyword evidence="2" id="KW-1185">Reference proteome</keyword>